<feature type="transmembrane region" description="Helical" evidence="1">
    <location>
        <begin position="16"/>
        <end position="34"/>
    </location>
</feature>
<dbReference type="AlphaFoldDB" id="A0AAD7ZN07"/>
<feature type="non-terminal residue" evidence="2">
    <location>
        <position position="64"/>
    </location>
</feature>
<protein>
    <submittedName>
        <fullName evidence="2">Uncharacterized protein</fullName>
    </submittedName>
</protein>
<reference evidence="2" key="2">
    <citation type="submission" date="2023-05" db="EMBL/GenBank/DDBJ databases">
        <authorList>
            <person name="Fouks B."/>
        </authorList>
    </citation>
    <scope>NUCLEOTIDE SEQUENCE</scope>
    <source>
        <strain evidence="2">Stay&amp;Tobe</strain>
        <tissue evidence="2">Testes</tissue>
    </source>
</reference>
<name>A0AAD7ZN07_DIPPU</name>
<keyword evidence="1" id="KW-1133">Transmembrane helix</keyword>
<gene>
    <name evidence="2" type="ORF">L9F63_022268</name>
</gene>
<dbReference type="EMBL" id="JASPKZ010007609">
    <property type="protein sequence ID" value="KAJ9583402.1"/>
    <property type="molecule type" value="Genomic_DNA"/>
</dbReference>
<proteinExistence type="predicted"/>
<evidence type="ECO:0000313" key="3">
    <source>
        <dbReference type="Proteomes" id="UP001233999"/>
    </source>
</evidence>
<accession>A0AAD7ZN07</accession>
<evidence type="ECO:0000256" key="1">
    <source>
        <dbReference type="SAM" id="Phobius"/>
    </source>
</evidence>
<evidence type="ECO:0000313" key="2">
    <source>
        <dbReference type="EMBL" id="KAJ9583402.1"/>
    </source>
</evidence>
<keyword evidence="3" id="KW-1185">Reference proteome</keyword>
<organism evidence="2 3">
    <name type="scientific">Diploptera punctata</name>
    <name type="common">Pacific beetle cockroach</name>
    <dbReference type="NCBI Taxonomy" id="6984"/>
    <lineage>
        <taxon>Eukaryota</taxon>
        <taxon>Metazoa</taxon>
        <taxon>Ecdysozoa</taxon>
        <taxon>Arthropoda</taxon>
        <taxon>Hexapoda</taxon>
        <taxon>Insecta</taxon>
        <taxon>Pterygota</taxon>
        <taxon>Neoptera</taxon>
        <taxon>Polyneoptera</taxon>
        <taxon>Dictyoptera</taxon>
        <taxon>Blattodea</taxon>
        <taxon>Blaberoidea</taxon>
        <taxon>Blaberidae</taxon>
        <taxon>Diplopterinae</taxon>
        <taxon>Diploptera</taxon>
    </lineage>
</organism>
<dbReference type="Proteomes" id="UP001233999">
    <property type="component" value="Unassembled WGS sequence"/>
</dbReference>
<keyword evidence="1" id="KW-0812">Transmembrane</keyword>
<feature type="non-terminal residue" evidence="2">
    <location>
        <position position="1"/>
    </location>
</feature>
<keyword evidence="1" id="KW-0472">Membrane</keyword>
<comment type="caution">
    <text evidence="2">The sequence shown here is derived from an EMBL/GenBank/DDBJ whole genome shotgun (WGS) entry which is preliminary data.</text>
</comment>
<reference evidence="2" key="1">
    <citation type="journal article" date="2023" name="IScience">
        <title>Live-bearing cockroach genome reveals convergent evolutionary mechanisms linked to viviparity in insects and beyond.</title>
        <authorList>
            <person name="Fouks B."/>
            <person name="Harrison M.C."/>
            <person name="Mikhailova A.A."/>
            <person name="Marchal E."/>
            <person name="English S."/>
            <person name="Carruthers M."/>
            <person name="Jennings E.C."/>
            <person name="Chiamaka E.L."/>
            <person name="Frigard R.A."/>
            <person name="Pippel M."/>
            <person name="Attardo G.M."/>
            <person name="Benoit J.B."/>
            <person name="Bornberg-Bauer E."/>
            <person name="Tobe S.S."/>
        </authorList>
    </citation>
    <scope>NUCLEOTIDE SEQUENCE</scope>
    <source>
        <strain evidence="2">Stay&amp;Tobe</strain>
    </source>
</reference>
<sequence>FSNVAEVWTLSVCLKYLTLFICLCSLSLLIISAIKLRFLMRSLLPVRDGVKSKVRWVILGQIMN</sequence>